<evidence type="ECO:0000256" key="2">
    <source>
        <dbReference type="ARBA" id="ARBA00023002"/>
    </source>
</evidence>
<keyword evidence="4" id="KW-1185">Reference proteome</keyword>
<dbReference type="InterPro" id="IPR002347">
    <property type="entry name" value="SDR_fam"/>
</dbReference>
<dbReference type="PRINTS" id="PR00081">
    <property type="entry name" value="GDHRDH"/>
</dbReference>
<dbReference type="PROSITE" id="PS00061">
    <property type="entry name" value="ADH_SHORT"/>
    <property type="match status" value="1"/>
</dbReference>
<comment type="caution">
    <text evidence="3">The sequence shown here is derived from an EMBL/GenBank/DDBJ whole genome shotgun (WGS) entry which is preliminary data.</text>
</comment>
<gene>
    <name evidence="3" type="ORF">tloyanaT_08530</name>
</gene>
<protein>
    <submittedName>
        <fullName evidence="3">Short-chain dehydrogenase</fullName>
    </submittedName>
</protein>
<dbReference type="InterPro" id="IPR036291">
    <property type="entry name" value="NAD(P)-bd_dom_sf"/>
</dbReference>
<dbReference type="Proteomes" id="UP001157134">
    <property type="component" value="Unassembled WGS sequence"/>
</dbReference>
<evidence type="ECO:0000313" key="4">
    <source>
        <dbReference type="Proteomes" id="UP001157134"/>
    </source>
</evidence>
<dbReference type="RefSeq" id="WP_284296193.1">
    <property type="nucleotide sequence ID" value="NZ_BSSV01000001.1"/>
</dbReference>
<evidence type="ECO:0000256" key="1">
    <source>
        <dbReference type="ARBA" id="ARBA00006484"/>
    </source>
</evidence>
<name>A0ABQ6HCI5_9GAMM</name>
<reference evidence="3 4" key="1">
    <citation type="submission" date="2023-03" db="EMBL/GenBank/DDBJ databases">
        <title>Thalassotalea loyana LMG 22536T draft genome sequence.</title>
        <authorList>
            <person name="Sawabe T."/>
        </authorList>
    </citation>
    <scope>NUCLEOTIDE SEQUENCE [LARGE SCALE GENOMIC DNA]</scope>
    <source>
        <strain evidence="3 4">LMG 22536</strain>
    </source>
</reference>
<dbReference type="SUPFAM" id="SSF51735">
    <property type="entry name" value="NAD(P)-binding Rossmann-fold domains"/>
    <property type="match status" value="1"/>
</dbReference>
<dbReference type="PANTHER" id="PTHR44196:SF1">
    <property type="entry name" value="DEHYDROGENASE_REDUCTASE SDR FAMILY MEMBER 7B"/>
    <property type="match status" value="1"/>
</dbReference>
<dbReference type="PANTHER" id="PTHR44196">
    <property type="entry name" value="DEHYDROGENASE/REDUCTASE SDR FAMILY MEMBER 7B"/>
    <property type="match status" value="1"/>
</dbReference>
<accession>A0ABQ6HCI5</accession>
<sequence length="248" mass="27214">MKKVLITGASSGIGLSLAKQYAKAGNEVFACGRNEEALKALQAEYGNITPLIFDVTNKAQVASASAQVNMLDIIILNAGDCLYIEDPIRFDDDLFDRIIDVNLKSMGTMLANFLVKLTPAKTPDAGNPQLVFVSSSASLVPFPKAQAYGASKAGVDYLANSLAIDLAKHRIDVTLVHPGFIKTPLTDKNDFDMPFLISSEEAAVRIYEGVKKRKRYLQFPKKLTLLLHTFSLLPSRWWQAFASSRLTK</sequence>
<dbReference type="Gene3D" id="3.40.50.720">
    <property type="entry name" value="NAD(P)-binding Rossmann-like Domain"/>
    <property type="match status" value="1"/>
</dbReference>
<dbReference type="EMBL" id="BSSV01000001">
    <property type="protein sequence ID" value="GLX84601.1"/>
    <property type="molecule type" value="Genomic_DNA"/>
</dbReference>
<dbReference type="Pfam" id="PF00106">
    <property type="entry name" value="adh_short"/>
    <property type="match status" value="1"/>
</dbReference>
<dbReference type="InterPro" id="IPR020904">
    <property type="entry name" value="Sc_DH/Rdtase_CS"/>
</dbReference>
<evidence type="ECO:0000313" key="3">
    <source>
        <dbReference type="EMBL" id="GLX84601.1"/>
    </source>
</evidence>
<keyword evidence="2" id="KW-0560">Oxidoreductase</keyword>
<organism evidence="3 4">
    <name type="scientific">Thalassotalea loyana</name>
    <dbReference type="NCBI Taxonomy" id="280483"/>
    <lineage>
        <taxon>Bacteria</taxon>
        <taxon>Pseudomonadati</taxon>
        <taxon>Pseudomonadota</taxon>
        <taxon>Gammaproteobacteria</taxon>
        <taxon>Alteromonadales</taxon>
        <taxon>Colwelliaceae</taxon>
        <taxon>Thalassotalea</taxon>
    </lineage>
</organism>
<comment type="similarity">
    <text evidence="1">Belongs to the short-chain dehydrogenases/reductases (SDR) family.</text>
</comment>
<proteinExistence type="inferred from homology"/>